<gene>
    <name evidence="2" type="ORF">BDW47DRAFT_105467</name>
</gene>
<sequence length="106" mass="11988">MASTTGLRSVGMRDGIIWVVMISLFRLRGRSMRIQCLDGAVLRRTRGRREFMLGARTRCMWSSSLLTVSGTFKYERFHDGREGGGGFWCLVPKLLSGWEIICGVLI</sequence>
<evidence type="ECO:0000256" key="1">
    <source>
        <dbReference type="SAM" id="Phobius"/>
    </source>
</evidence>
<feature type="transmembrane region" description="Helical" evidence="1">
    <location>
        <begin position="6"/>
        <end position="25"/>
    </location>
</feature>
<keyword evidence="1" id="KW-0472">Membrane</keyword>
<reference evidence="2 3" key="1">
    <citation type="submission" date="2017-12" db="EMBL/GenBank/DDBJ databases">
        <authorList>
            <consortium name="DOE Joint Genome Institute"/>
            <person name="Haridas S."/>
            <person name="Kjaerbolling I."/>
            <person name="Vesth T.C."/>
            <person name="Frisvad J.C."/>
            <person name="Nybo J.L."/>
            <person name="Theobald S."/>
            <person name="Kuo A."/>
            <person name="Bowyer P."/>
            <person name="Matsuda Y."/>
            <person name="Mondo S."/>
            <person name="Lyhne E.K."/>
            <person name="Kogle M.E."/>
            <person name="Clum A."/>
            <person name="Lipzen A."/>
            <person name="Salamov A."/>
            <person name="Ngan C.Y."/>
            <person name="Daum C."/>
            <person name="Chiniquy J."/>
            <person name="Barry K."/>
            <person name="LaButti K."/>
            <person name="Simmons B.A."/>
            <person name="Magnuson J.K."/>
            <person name="Mortensen U.H."/>
            <person name="Larsen T.O."/>
            <person name="Grigoriev I.V."/>
            <person name="Baker S.E."/>
            <person name="Andersen M.R."/>
            <person name="Nordberg H.P."/>
            <person name="Cantor M.N."/>
            <person name="Hua S.X."/>
        </authorList>
    </citation>
    <scope>NUCLEOTIDE SEQUENCE [LARGE SCALE GENOMIC DNA]</scope>
    <source>
        <strain evidence="2 3">CBS 102.13</strain>
    </source>
</reference>
<proteinExistence type="predicted"/>
<dbReference type="GeneID" id="36519737"/>
<dbReference type="EMBL" id="KZ559137">
    <property type="protein sequence ID" value="PLB38196.1"/>
    <property type="molecule type" value="Genomic_DNA"/>
</dbReference>
<keyword evidence="1" id="KW-0812">Transmembrane</keyword>
<protein>
    <submittedName>
        <fullName evidence="2">Uncharacterized protein</fullName>
    </submittedName>
</protein>
<evidence type="ECO:0000313" key="3">
    <source>
        <dbReference type="Proteomes" id="UP000234585"/>
    </source>
</evidence>
<accession>A0A2I2FC35</accession>
<name>A0A2I2FC35_ASPCN</name>
<dbReference type="RefSeq" id="XP_024672208.1">
    <property type="nucleotide sequence ID" value="XM_024812577.1"/>
</dbReference>
<organism evidence="2 3">
    <name type="scientific">Aspergillus candidus</name>
    <dbReference type="NCBI Taxonomy" id="41067"/>
    <lineage>
        <taxon>Eukaryota</taxon>
        <taxon>Fungi</taxon>
        <taxon>Dikarya</taxon>
        <taxon>Ascomycota</taxon>
        <taxon>Pezizomycotina</taxon>
        <taxon>Eurotiomycetes</taxon>
        <taxon>Eurotiomycetidae</taxon>
        <taxon>Eurotiales</taxon>
        <taxon>Aspergillaceae</taxon>
        <taxon>Aspergillus</taxon>
        <taxon>Aspergillus subgen. Circumdati</taxon>
    </lineage>
</organism>
<keyword evidence="3" id="KW-1185">Reference proteome</keyword>
<feature type="non-terminal residue" evidence="2">
    <location>
        <position position="106"/>
    </location>
</feature>
<dbReference type="Proteomes" id="UP000234585">
    <property type="component" value="Unassembled WGS sequence"/>
</dbReference>
<evidence type="ECO:0000313" key="2">
    <source>
        <dbReference type="EMBL" id="PLB38196.1"/>
    </source>
</evidence>
<keyword evidence="1" id="KW-1133">Transmembrane helix</keyword>
<dbReference type="AlphaFoldDB" id="A0A2I2FC35"/>